<reference evidence="5" key="2">
    <citation type="submission" date="2025-08" db="UniProtKB">
        <authorList>
            <consortium name="RefSeq"/>
        </authorList>
    </citation>
    <scope>IDENTIFICATION</scope>
    <source>
        <tissue evidence="5">Leaf</tissue>
    </source>
</reference>
<comment type="similarity">
    <text evidence="1 3">Belongs to the EXO70 family.</text>
</comment>
<organism evidence="4 5">
    <name type="scientific">Nicotiana tabacum</name>
    <name type="common">Common tobacco</name>
    <dbReference type="NCBI Taxonomy" id="4097"/>
    <lineage>
        <taxon>Eukaryota</taxon>
        <taxon>Viridiplantae</taxon>
        <taxon>Streptophyta</taxon>
        <taxon>Embryophyta</taxon>
        <taxon>Tracheophyta</taxon>
        <taxon>Spermatophyta</taxon>
        <taxon>Magnoliopsida</taxon>
        <taxon>eudicotyledons</taxon>
        <taxon>Gunneridae</taxon>
        <taxon>Pentapetalae</taxon>
        <taxon>asterids</taxon>
        <taxon>lamiids</taxon>
        <taxon>Solanales</taxon>
        <taxon>Solanaceae</taxon>
        <taxon>Nicotianoideae</taxon>
        <taxon>Nicotianeae</taxon>
        <taxon>Nicotiana</taxon>
    </lineage>
</organism>
<evidence type="ECO:0000313" key="4">
    <source>
        <dbReference type="Proteomes" id="UP000790787"/>
    </source>
</evidence>
<dbReference type="RefSeq" id="XP_016432601.1">
    <property type="nucleotide sequence ID" value="XM_016577115.1"/>
</dbReference>
<keyword evidence="3" id="KW-0268">Exocytosis</keyword>
<evidence type="ECO:0000313" key="5">
    <source>
        <dbReference type="RefSeq" id="XP_016432601.2"/>
    </source>
</evidence>
<dbReference type="SUPFAM" id="SSF74788">
    <property type="entry name" value="Cullin repeat-like"/>
    <property type="match status" value="1"/>
</dbReference>
<sequence>MAILDISKREASSPSTPRRAKKSLFSFTKTNSSLSTFSSHLPPPTPSHTLSQSIMEENIDNAETIIKRWDPKESSFEKFCSLFQEDRKEAKEFIQCVKDLKRAMHFLVMEHSTSNKLVLAHNLMQTAMKRLEKEFYQILSTNKEHLDPESVSKSSQSSHLSQSIAVDSQEDETGSENEIQAVVESISEVERLSVLAMSDLNLIADCMVGSGYAKECVKIYKIIRKSIVDGGLYRLGIESRSSAYINGKNSDALEHQVKHWINAVEVAVKTFFYGERFLCDHVFSASNTIRETCFTDIAKEGGINLFRFPEVIAKSKKSPENIFFLMDLHEKISELLPEIESIFSYESISAVKVQALSTLHKLKASIQTTLSDFESSIQKNSLRTPIPGGGIHPLTNSVLDYVCSLANYSGVLSDIICDSAPAAQSPFPESYFDSPSANETPTSAVSARLAWIILVLLCKLDSKAKLYNDVALSYLFLANNLQFVIEKVRTSVLKCLLGDDWISKLERKEKLYATNYENVAWNKVFLCLPESLDPSVSPDIIKEHFRKFNTAFDESYQKQKSWVVPDGKLRDEIKVSIARKLVPAYRDFYDYYMIVLSGEKNLEVLVRFSPDNIGNYLSDLFHETVPLGSLLSASTLPNSCVWQCLS</sequence>
<dbReference type="KEGG" id="nta:107759230"/>
<dbReference type="PaxDb" id="4097-A0A1S3WYJ7"/>
<dbReference type="STRING" id="4097.A0A1S3WYJ7"/>
<name>A0A1S3WYJ7_TOBAC</name>
<dbReference type="InterPro" id="IPR016159">
    <property type="entry name" value="Cullin_repeat-like_dom_sf"/>
</dbReference>
<keyword evidence="4" id="KW-1185">Reference proteome</keyword>
<dbReference type="GO" id="GO:0006887">
    <property type="term" value="P:exocytosis"/>
    <property type="evidence" value="ECO:0000318"/>
    <property type="project" value="GO_Central"/>
</dbReference>
<protein>
    <recommendedName>
        <fullName evidence="3">Exocyst subunit Exo70 family protein</fullName>
    </recommendedName>
</protein>
<dbReference type="Proteomes" id="UP000790787">
    <property type="component" value="Chromosome 13"/>
</dbReference>
<dbReference type="OMA" id="SVIRKWD"/>
<dbReference type="Gene3D" id="1.20.1280.170">
    <property type="entry name" value="Exocyst complex component Exo70"/>
    <property type="match status" value="1"/>
</dbReference>
<dbReference type="Pfam" id="PF20669">
    <property type="entry name" value="Exo70_N"/>
    <property type="match status" value="1"/>
</dbReference>
<dbReference type="PANTHER" id="PTHR12542">
    <property type="entry name" value="EXOCYST COMPLEX PROTEIN EXO70"/>
    <property type="match status" value="1"/>
</dbReference>
<dbReference type="InterPro" id="IPR004140">
    <property type="entry name" value="Exo70"/>
</dbReference>
<comment type="function">
    <text evidence="3">Component of the exocyst complex.</text>
</comment>
<dbReference type="RefSeq" id="XP_016432601.2">
    <property type="nucleotide sequence ID" value="XM_016577115.2"/>
</dbReference>
<evidence type="ECO:0000256" key="3">
    <source>
        <dbReference type="RuleBase" id="RU365026"/>
    </source>
</evidence>
<accession>A0A1S3WYJ7</accession>
<keyword evidence="3" id="KW-0653">Protein transport</keyword>
<gene>
    <name evidence="5" type="primary">LOC107759230</name>
</gene>
<dbReference type="AlphaFoldDB" id="A0A1S3WYJ7"/>
<dbReference type="GO" id="GO:0005546">
    <property type="term" value="F:phosphatidylinositol-4,5-bisphosphate binding"/>
    <property type="evidence" value="ECO:0007669"/>
    <property type="project" value="InterPro"/>
</dbReference>
<evidence type="ECO:0000256" key="2">
    <source>
        <dbReference type="ARBA" id="ARBA00022448"/>
    </source>
</evidence>
<dbReference type="GO" id="GO:0000145">
    <property type="term" value="C:exocyst"/>
    <property type="evidence" value="ECO:0000318"/>
    <property type="project" value="GO_Central"/>
</dbReference>
<dbReference type="PANTHER" id="PTHR12542:SF26">
    <property type="entry name" value="EXOCYST SUBUNIT EXO70 FAMILY PROTEIN"/>
    <property type="match status" value="1"/>
</dbReference>
<reference evidence="4" key="1">
    <citation type="journal article" date="2014" name="Nat. Commun.">
        <title>The tobacco genome sequence and its comparison with those of tomato and potato.</title>
        <authorList>
            <person name="Sierro N."/>
            <person name="Battey J.N."/>
            <person name="Ouadi S."/>
            <person name="Bakaher N."/>
            <person name="Bovet L."/>
            <person name="Willig A."/>
            <person name="Goepfert S."/>
            <person name="Peitsch M.C."/>
            <person name="Ivanov N.V."/>
        </authorList>
    </citation>
    <scope>NUCLEOTIDE SEQUENCE [LARGE SCALE GENOMIC DNA]</scope>
</reference>
<dbReference type="GO" id="GO:0015031">
    <property type="term" value="P:protein transport"/>
    <property type="evidence" value="ECO:0007669"/>
    <property type="project" value="UniProtKB-KW"/>
</dbReference>
<dbReference type="InterPro" id="IPR046364">
    <property type="entry name" value="Exo70_C"/>
</dbReference>
<dbReference type="OrthoDB" id="1922221at2759"/>
<dbReference type="GeneID" id="107759230"/>
<dbReference type="Pfam" id="PF03081">
    <property type="entry name" value="Exo70_C"/>
    <property type="match status" value="1"/>
</dbReference>
<proteinExistence type="inferred from homology"/>
<evidence type="ECO:0000256" key="1">
    <source>
        <dbReference type="ARBA" id="ARBA00006756"/>
    </source>
</evidence>
<keyword evidence="2 3" id="KW-0813">Transport</keyword>